<reference evidence="1 2" key="2">
    <citation type="journal article" date="2022" name="Mol. Ecol. Resour.">
        <title>The genomes of chicory, endive, great burdock and yacon provide insights into Asteraceae paleo-polyploidization history and plant inulin production.</title>
        <authorList>
            <person name="Fan W."/>
            <person name="Wang S."/>
            <person name="Wang H."/>
            <person name="Wang A."/>
            <person name="Jiang F."/>
            <person name="Liu H."/>
            <person name="Zhao H."/>
            <person name="Xu D."/>
            <person name="Zhang Y."/>
        </authorList>
    </citation>
    <scope>NUCLEOTIDE SEQUENCE [LARGE SCALE GENOMIC DNA]</scope>
    <source>
        <strain evidence="2">cv. Yunnan</strain>
        <tissue evidence="1">Leaves</tissue>
    </source>
</reference>
<gene>
    <name evidence="1" type="ORF">L1987_14699</name>
</gene>
<dbReference type="Proteomes" id="UP001056120">
    <property type="component" value="Linkage Group LG05"/>
</dbReference>
<evidence type="ECO:0000313" key="1">
    <source>
        <dbReference type="EMBL" id="KAI3815047.1"/>
    </source>
</evidence>
<dbReference type="EMBL" id="CM042022">
    <property type="protein sequence ID" value="KAI3815047.1"/>
    <property type="molecule type" value="Genomic_DNA"/>
</dbReference>
<sequence length="66" mass="7533">MREREIGKDTERTVTHHRRPTIAVAGGLKGFQRKETSTGYGRGFSVHRVIFGTRNVMLAEMFVEII</sequence>
<reference evidence="2" key="1">
    <citation type="journal article" date="2022" name="Mol. Ecol. Resour.">
        <title>The genomes of chicory, endive, great burdock and yacon provide insights into Asteraceae palaeo-polyploidization history and plant inulin production.</title>
        <authorList>
            <person name="Fan W."/>
            <person name="Wang S."/>
            <person name="Wang H."/>
            <person name="Wang A."/>
            <person name="Jiang F."/>
            <person name="Liu H."/>
            <person name="Zhao H."/>
            <person name="Xu D."/>
            <person name="Zhang Y."/>
        </authorList>
    </citation>
    <scope>NUCLEOTIDE SEQUENCE [LARGE SCALE GENOMIC DNA]</scope>
    <source>
        <strain evidence="2">cv. Yunnan</strain>
    </source>
</reference>
<protein>
    <submittedName>
        <fullName evidence="1">Uncharacterized protein</fullName>
    </submittedName>
</protein>
<proteinExistence type="predicted"/>
<comment type="caution">
    <text evidence="1">The sequence shown here is derived from an EMBL/GenBank/DDBJ whole genome shotgun (WGS) entry which is preliminary data.</text>
</comment>
<evidence type="ECO:0000313" key="2">
    <source>
        <dbReference type="Proteomes" id="UP001056120"/>
    </source>
</evidence>
<organism evidence="1 2">
    <name type="scientific">Smallanthus sonchifolius</name>
    <dbReference type="NCBI Taxonomy" id="185202"/>
    <lineage>
        <taxon>Eukaryota</taxon>
        <taxon>Viridiplantae</taxon>
        <taxon>Streptophyta</taxon>
        <taxon>Embryophyta</taxon>
        <taxon>Tracheophyta</taxon>
        <taxon>Spermatophyta</taxon>
        <taxon>Magnoliopsida</taxon>
        <taxon>eudicotyledons</taxon>
        <taxon>Gunneridae</taxon>
        <taxon>Pentapetalae</taxon>
        <taxon>asterids</taxon>
        <taxon>campanulids</taxon>
        <taxon>Asterales</taxon>
        <taxon>Asteraceae</taxon>
        <taxon>Asteroideae</taxon>
        <taxon>Heliantheae alliance</taxon>
        <taxon>Millerieae</taxon>
        <taxon>Smallanthus</taxon>
    </lineage>
</organism>
<keyword evidence="2" id="KW-1185">Reference proteome</keyword>
<name>A0ACB9J3Y1_9ASTR</name>
<accession>A0ACB9J3Y1</accession>